<reference evidence="1 2" key="1">
    <citation type="submission" date="2017-06" db="EMBL/GenBank/DDBJ databases">
        <authorList>
            <consortium name="Pathogen Informatics"/>
        </authorList>
    </citation>
    <scope>NUCLEOTIDE SEQUENCE [LARGE SCALE GENOMIC DNA]</scope>
    <source>
        <strain evidence="1 2">NCTC13161</strain>
    </source>
</reference>
<accession>A0A239SVZ9</accession>
<name>A0A239SVZ9_9BURK</name>
<proteinExistence type="predicted"/>
<keyword evidence="2" id="KW-1185">Reference proteome</keyword>
<dbReference type="STRING" id="93222.NA29_02265"/>
<organism evidence="1 2">
    <name type="scientific">Pandoraea sputorum</name>
    <dbReference type="NCBI Taxonomy" id="93222"/>
    <lineage>
        <taxon>Bacteria</taxon>
        <taxon>Pseudomonadati</taxon>
        <taxon>Pseudomonadota</taxon>
        <taxon>Betaproteobacteria</taxon>
        <taxon>Burkholderiales</taxon>
        <taxon>Burkholderiaceae</taxon>
        <taxon>Pandoraea</taxon>
    </lineage>
</organism>
<evidence type="ECO:0000313" key="2">
    <source>
        <dbReference type="Proteomes" id="UP000215126"/>
    </source>
</evidence>
<dbReference type="Proteomes" id="UP000215126">
    <property type="component" value="Chromosome 1"/>
</dbReference>
<dbReference type="AlphaFoldDB" id="A0A239SVZ9"/>
<dbReference type="KEGG" id="pspu:NA29_02265"/>
<sequence>MNHRAIFIIESGKALHLVRQHISERRRVAQQNGAMSAEIGATEISTSRDDGTVMSVRFGDKHHPDFTKPGRYGSRPKKRTEWAMRFEAQEGYDNPAYVIAQEFSIPLSVSYSLPDGGKGWECLGIPLRECGFLFFSAVGPYAMWVPDIPAVIADFEARGCAVDESLKSFSLSFVGCRRIEEEEWEILVAQHKLAEKRAVRVAQGGSCT</sequence>
<protein>
    <submittedName>
        <fullName evidence="1">Uncharacterized protein</fullName>
    </submittedName>
</protein>
<gene>
    <name evidence="1" type="ORF">SAMEA4530655_04687</name>
</gene>
<evidence type="ECO:0000313" key="1">
    <source>
        <dbReference type="EMBL" id="SNU89617.1"/>
    </source>
</evidence>
<dbReference type="EMBL" id="LT906435">
    <property type="protein sequence ID" value="SNU89617.1"/>
    <property type="molecule type" value="Genomic_DNA"/>
</dbReference>